<evidence type="ECO:0000256" key="2">
    <source>
        <dbReference type="ARBA" id="ARBA00022982"/>
    </source>
</evidence>
<dbReference type="NCBIfam" id="TIGR02187">
    <property type="entry name" value="PDO_seleno_TRX"/>
    <property type="match status" value="1"/>
</dbReference>
<accession>A0A150J7Q7</accession>
<evidence type="ECO:0000313" key="6">
    <source>
        <dbReference type="Proteomes" id="UP000075578"/>
    </source>
</evidence>
<dbReference type="PROSITE" id="PS51257">
    <property type="entry name" value="PROKAR_LIPOPROTEIN"/>
    <property type="match status" value="1"/>
</dbReference>
<gene>
    <name evidence="5" type="ORF">AMQ74_00466</name>
</gene>
<dbReference type="Gene3D" id="3.40.30.10">
    <property type="entry name" value="Glutaredoxin"/>
    <property type="match status" value="2"/>
</dbReference>
<reference evidence="5 6" key="1">
    <citation type="journal article" date="2016" name="ISME J.">
        <title>Chasing the elusive Euryarchaeota class WSA2: genomes reveal a uniquely fastidious methyl-reducing methanogen.</title>
        <authorList>
            <person name="Nobu M.K."/>
            <person name="Narihiro T."/>
            <person name="Kuroda K."/>
            <person name="Mei R."/>
            <person name="Liu W.T."/>
        </authorList>
    </citation>
    <scope>NUCLEOTIDE SEQUENCE [LARGE SCALE GENOMIC DNA]</scope>
    <source>
        <strain evidence="5">U1lsi0528_Bin089</strain>
    </source>
</reference>
<organism evidence="5 6">
    <name type="scientific">Candidatus Methanofastidiosum methylothiophilum</name>
    <dbReference type="NCBI Taxonomy" id="1705564"/>
    <lineage>
        <taxon>Archaea</taxon>
        <taxon>Methanobacteriati</taxon>
        <taxon>Methanobacteriota</taxon>
        <taxon>Stenosarchaea group</taxon>
        <taxon>Candidatus Methanofastidiosia</taxon>
        <taxon>Candidatus Methanofastidiosales</taxon>
        <taxon>Candidatus Methanofastidiosaceae</taxon>
        <taxon>Candidatus Methanofastidiosum</taxon>
    </lineage>
</organism>
<keyword evidence="2" id="KW-0249">Electron transport</keyword>
<comment type="similarity">
    <text evidence="1">Belongs to the glutaredoxin family.</text>
</comment>
<evidence type="ECO:0000259" key="4">
    <source>
        <dbReference type="Pfam" id="PF13192"/>
    </source>
</evidence>
<evidence type="ECO:0000256" key="1">
    <source>
        <dbReference type="ARBA" id="ARBA00007787"/>
    </source>
</evidence>
<protein>
    <submittedName>
        <fullName evidence="5">Thioredoxin</fullName>
    </submittedName>
</protein>
<dbReference type="PANTHER" id="PTHR37170">
    <property type="entry name" value="GLUTAREDOXIN-RELATED"/>
    <property type="match status" value="1"/>
</dbReference>
<dbReference type="InterPro" id="IPR012336">
    <property type="entry name" value="Thioredoxin-like_fold"/>
</dbReference>
<dbReference type="Proteomes" id="UP000075578">
    <property type="component" value="Unassembled WGS sequence"/>
</dbReference>
<dbReference type="PROSITE" id="PS51354">
    <property type="entry name" value="GLUTAREDOXIN_2"/>
    <property type="match status" value="1"/>
</dbReference>
<proteinExistence type="inferred from homology"/>
<dbReference type="InterPro" id="IPR011903">
    <property type="entry name" value="TON_0319-like"/>
</dbReference>
<evidence type="ECO:0000313" key="5">
    <source>
        <dbReference type="EMBL" id="KYC53221.1"/>
    </source>
</evidence>
<dbReference type="PANTHER" id="PTHR37170:SF1">
    <property type="entry name" value="GLUTAREDOXIN-LIKE PROTEIN"/>
    <property type="match status" value="1"/>
</dbReference>
<dbReference type="InterPro" id="IPR036249">
    <property type="entry name" value="Thioredoxin-like_sf"/>
</dbReference>
<name>A0A150J7Q7_9EURY</name>
<dbReference type="AlphaFoldDB" id="A0A150J7Q7"/>
<dbReference type="InterPro" id="IPR013766">
    <property type="entry name" value="Thioredoxin_domain"/>
</dbReference>
<dbReference type="Pfam" id="PF13192">
    <property type="entry name" value="Thioredoxin_3"/>
    <property type="match status" value="1"/>
</dbReference>
<dbReference type="SUPFAM" id="SSF52833">
    <property type="entry name" value="Thioredoxin-like"/>
    <property type="match status" value="2"/>
</dbReference>
<comment type="caution">
    <text evidence="5">The sequence shown here is derived from an EMBL/GenBank/DDBJ whole genome shotgun (WGS) entry which is preliminary data.</text>
</comment>
<evidence type="ECO:0000259" key="3">
    <source>
        <dbReference type="Pfam" id="PF00085"/>
    </source>
</evidence>
<feature type="domain" description="Thioredoxin" evidence="3">
    <location>
        <begin position="42"/>
        <end position="116"/>
    </location>
</feature>
<dbReference type="EMBL" id="LNGD01000016">
    <property type="protein sequence ID" value="KYC53221.1"/>
    <property type="molecule type" value="Genomic_DNA"/>
</dbReference>
<dbReference type="Pfam" id="PF00085">
    <property type="entry name" value="Thioredoxin"/>
    <property type="match status" value="1"/>
</dbReference>
<keyword evidence="2" id="KW-0813">Transport</keyword>
<feature type="domain" description="Thioredoxin-like fold" evidence="4">
    <location>
        <begin position="161"/>
        <end position="233"/>
    </location>
</feature>
<sequence>METKIKLMIVGLLLVGTLLLAGCNESNPDKVLSESDKAEINKILVNMDGNVELLLFTSQYGCFSCSKTETLLKELDQLSNKISLKTYDVDKNKDIATKYNIELVPAIVVIGKEDYGIKHYGFPGGKEFNPLLEAIIYSSMSRPTVTGDLGKKINSIKSPVEVKIFVTPTCPSCPDMVRIASSYSIASDKISTVTIMSNEFEEYSKKYKITAVPTTVLNETFKKEGLMDEESFVNYVVVSS</sequence>